<keyword evidence="3" id="KW-1185">Reference proteome</keyword>
<feature type="region of interest" description="Disordered" evidence="1">
    <location>
        <begin position="1"/>
        <end position="86"/>
    </location>
</feature>
<organism evidence="2 3">
    <name type="scientific">Pleurodeles waltl</name>
    <name type="common">Iberian ribbed newt</name>
    <dbReference type="NCBI Taxonomy" id="8319"/>
    <lineage>
        <taxon>Eukaryota</taxon>
        <taxon>Metazoa</taxon>
        <taxon>Chordata</taxon>
        <taxon>Craniata</taxon>
        <taxon>Vertebrata</taxon>
        <taxon>Euteleostomi</taxon>
        <taxon>Amphibia</taxon>
        <taxon>Batrachia</taxon>
        <taxon>Caudata</taxon>
        <taxon>Salamandroidea</taxon>
        <taxon>Salamandridae</taxon>
        <taxon>Pleurodelinae</taxon>
        <taxon>Pleurodeles</taxon>
    </lineage>
</organism>
<dbReference type="AlphaFoldDB" id="A0AAV7QXK7"/>
<dbReference type="EMBL" id="JANPWB010000010">
    <property type="protein sequence ID" value="KAJ1145259.1"/>
    <property type="molecule type" value="Genomic_DNA"/>
</dbReference>
<sequence length="103" mass="11545">MGAATDAWDSDFRVPGTEKEDGHRREAQELPSRSDARKGDRKREDVKKTTTGEDETGNPKLPRTWTASEELARQQETSTFRHAPGGTWLNKILMPASSVAFEE</sequence>
<proteinExistence type="predicted"/>
<gene>
    <name evidence="2" type="ORF">NDU88_011550</name>
</gene>
<name>A0AAV7QXK7_PLEWA</name>
<evidence type="ECO:0000256" key="1">
    <source>
        <dbReference type="SAM" id="MobiDB-lite"/>
    </source>
</evidence>
<accession>A0AAV7QXK7</accession>
<comment type="caution">
    <text evidence="2">The sequence shown here is derived from an EMBL/GenBank/DDBJ whole genome shotgun (WGS) entry which is preliminary data.</text>
</comment>
<dbReference type="Proteomes" id="UP001066276">
    <property type="component" value="Chromosome 6"/>
</dbReference>
<feature type="compositionally biased region" description="Basic and acidic residues" evidence="1">
    <location>
        <begin position="10"/>
        <end position="51"/>
    </location>
</feature>
<evidence type="ECO:0000313" key="3">
    <source>
        <dbReference type="Proteomes" id="UP001066276"/>
    </source>
</evidence>
<reference evidence="2" key="1">
    <citation type="journal article" date="2022" name="bioRxiv">
        <title>Sequencing and chromosome-scale assembly of the giantPleurodeles waltlgenome.</title>
        <authorList>
            <person name="Brown T."/>
            <person name="Elewa A."/>
            <person name="Iarovenko S."/>
            <person name="Subramanian E."/>
            <person name="Araus A.J."/>
            <person name="Petzold A."/>
            <person name="Susuki M."/>
            <person name="Suzuki K.-i.T."/>
            <person name="Hayashi T."/>
            <person name="Toyoda A."/>
            <person name="Oliveira C."/>
            <person name="Osipova E."/>
            <person name="Leigh N.D."/>
            <person name="Simon A."/>
            <person name="Yun M.H."/>
        </authorList>
    </citation>
    <scope>NUCLEOTIDE SEQUENCE</scope>
    <source>
        <strain evidence="2">20211129_DDA</strain>
        <tissue evidence="2">Liver</tissue>
    </source>
</reference>
<evidence type="ECO:0000313" key="2">
    <source>
        <dbReference type="EMBL" id="KAJ1145259.1"/>
    </source>
</evidence>
<protein>
    <submittedName>
        <fullName evidence="2">Uncharacterized protein</fullName>
    </submittedName>
</protein>